<dbReference type="Pfam" id="PF12128">
    <property type="entry name" value="DUF3584"/>
    <property type="match status" value="1"/>
</dbReference>
<dbReference type="GeneID" id="72468869"/>
<keyword evidence="1" id="KW-0175">Coiled coil</keyword>
<dbReference type="EMBL" id="BPUB01000001">
    <property type="protein sequence ID" value="GJG57966.1"/>
    <property type="molecule type" value="Genomic_DNA"/>
</dbReference>
<feature type="coiled-coil region" evidence="1">
    <location>
        <begin position="671"/>
        <end position="720"/>
    </location>
</feature>
<dbReference type="Proteomes" id="UP000825483">
    <property type="component" value="Unassembled WGS sequence"/>
</dbReference>
<comment type="caution">
    <text evidence="2">The sequence shown here is derived from an EMBL/GenBank/DDBJ whole genome shotgun (WGS) entry which is preliminary data.</text>
</comment>
<name>A0A9R1CV34_9BACT</name>
<dbReference type="SUPFAM" id="SSF52540">
    <property type="entry name" value="P-loop containing nucleoside triphosphate hydrolases"/>
    <property type="match status" value="1"/>
</dbReference>
<accession>A0A9R1CV34</accession>
<gene>
    <name evidence="2" type="ORF">PRLR5076_08170</name>
</gene>
<evidence type="ECO:0000313" key="3">
    <source>
        <dbReference type="Proteomes" id="UP000825483"/>
    </source>
</evidence>
<keyword evidence="2" id="KW-0067">ATP-binding</keyword>
<dbReference type="AlphaFoldDB" id="A0A9R1CV34"/>
<dbReference type="GO" id="GO:0005524">
    <property type="term" value="F:ATP binding"/>
    <property type="evidence" value="ECO:0007669"/>
    <property type="project" value="UniProtKB-KW"/>
</dbReference>
<dbReference type="InterPro" id="IPR021979">
    <property type="entry name" value="DUF3584"/>
</dbReference>
<reference evidence="2" key="1">
    <citation type="journal article" date="2022" name="Int. J. Syst. Evol. Microbiol.">
        <title>Prevotella lacticifex sp. nov., isolated from the rumen of cows.</title>
        <authorList>
            <person name="Shinkai T."/>
            <person name="Ikeyama N."/>
            <person name="Kumagai M."/>
            <person name="Ohmori H."/>
            <person name="Sakamoto M."/>
            <person name="Ohkuma M."/>
            <person name="Mitsumori M."/>
        </authorList>
    </citation>
    <scope>NUCLEOTIDE SEQUENCE</scope>
    <source>
        <strain evidence="2">R5076</strain>
    </source>
</reference>
<feature type="coiled-coil region" evidence="1">
    <location>
        <begin position="360"/>
        <end position="387"/>
    </location>
</feature>
<proteinExistence type="predicted"/>
<dbReference type="RefSeq" id="WP_223930159.1">
    <property type="nucleotide sequence ID" value="NZ_BPTU01000004.1"/>
</dbReference>
<protein>
    <submittedName>
        <fullName evidence="2">ATP-binding protein</fullName>
    </submittedName>
</protein>
<keyword evidence="2" id="KW-0547">Nucleotide-binding</keyword>
<organism evidence="2 3">
    <name type="scientific">Prevotella lacticifex</name>
    <dbReference type="NCBI Taxonomy" id="2854755"/>
    <lineage>
        <taxon>Bacteria</taxon>
        <taxon>Pseudomonadati</taxon>
        <taxon>Bacteroidota</taxon>
        <taxon>Bacteroidia</taxon>
        <taxon>Bacteroidales</taxon>
        <taxon>Prevotellaceae</taxon>
        <taxon>Prevotella</taxon>
    </lineage>
</organism>
<evidence type="ECO:0000256" key="1">
    <source>
        <dbReference type="SAM" id="Coils"/>
    </source>
</evidence>
<keyword evidence="3" id="KW-1185">Reference proteome</keyword>
<dbReference type="InterPro" id="IPR027417">
    <property type="entry name" value="P-loop_NTPase"/>
</dbReference>
<sequence>MRYLNKIVFINSANIRYAEICLDGNVHFIGTQGVGKSTILRAILFFYNANKQKLGIRTMAGQKPFDEFYLGHPDSYIIYEVTRENGRFFIMAFLSQGRAAFRFVDCPYDKRFFIDDAGNVGYEWGKISQTIGVRTFKSNIVRTREEYLNVLYGNRQAVSRELRRFSIMESAKYQNVPRTIQNIFLNQSLESQVIKDIIIDSMDFTDTGAIDLNRIRDEVKDFRMQYDDISKWFRKEKDGSVMVRREADRVLSAYADYEACRKMIAELTGQTVFALEHNRKELPEVDSKISETQLLLAKKRRDAADESNKYNKQRDELNQQMGVLKKVLDDTAAKRKHYEDIGIDGIIEKISHEGELNIRRQSLSEQMARLTDKNKDVKAKYDALRQNEVNSRKQRELDVQRRQSELKVGETSEMGALTDKYKDDYQRFSEEFQKRLSELQERRTAIMQEVADLQVNAERIKNANPYSSQMDEEKTRIEKLRTESSQRQKDSARLQREIDIITHETELQRKDLEAKADADVKDIEHRISSVNEQVANLQQLLDRQKGSLIEWLGENKSGWERNIGKIADEEAVLYNTSLHPEIVPEGKDSVFGVKIAVDNIERNVRTPSDIQKEKSVLDAKIIALRNDIVKRKEQLTSDVELMEKKPSNKLRQLRVEKSNIEAELQSIPMRIKSAENHLVQYNETLQNYRRQKLDENTRQLADANERLHKSENDIKRTENERQKGLDALRKSFNHSRKEVQTRYDAMLKALEDELKGIVSEAEKRLKELDALMDRELHGLGVDTNQLVSLRSQLNDIDSQLQFIDRNRKEYILWQEDKAKFLDHEQENKDKRKALKIKLDDLDDKFAVRRRKLDDAIKMVDEECRSLIANKKAMELSIHETEGFMASESWPAEFADAPVETVKPLADILSELKNRVMEQNKYCDSFQGAVKKFKANFSPQNAFHFRTDFETDRDYTEFATNLYEFISNDKIETYRQRVSEQYASILRTIGHSIGELMSNKSQVQATVNEINRDFRENNFVGVVKDIELRISDSSDRLVQHLLSIKSFNDDHANNIGEMDLFTDETQRIQNNQRAVQLITVLMDQLEADQKRDAVTLADIFKLEFRVRENDNDTNWVERLSNVGSDGTDVLVKAMVNIMLINVFKKKVSKRFGDFRIHCMMDEIGKLHPDNVAGILDFANKRNIYLVNSSPTTYNATAYKYTYSLSKDASNVTVVKKLMTIQ</sequence>
<evidence type="ECO:0000313" key="2">
    <source>
        <dbReference type="EMBL" id="GJG57966.1"/>
    </source>
</evidence>
<feature type="coiled-coil region" evidence="1">
    <location>
        <begin position="422"/>
        <end position="547"/>
    </location>
</feature>